<evidence type="ECO:0000259" key="10">
    <source>
        <dbReference type="Pfam" id="PF02868"/>
    </source>
</evidence>
<evidence type="ECO:0000256" key="4">
    <source>
        <dbReference type="ARBA" id="ARBA00022801"/>
    </source>
</evidence>
<dbReference type="InterPro" id="IPR023612">
    <property type="entry name" value="Peptidase_M4"/>
</dbReference>
<dbReference type="GO" id="GO:0046872">
    <property type="term" value="F:metal ion binding"/>
    <property type="evidence" value="ECO:0007669"/>
    <property type="project" value="UniProtKB-UniRule"/>
</dbReference>
<dbReference type="KEGG" id="sbae:DSM104329_02833"/>
<evidence type="ECO:0000313" key="11">
    <source>
        <dbReference type="EMBL" id="UGS36427.1"/>
    </source>
</evidence>
<dbReference type="GO" id="GO:0006508">
    <property type="term" value="P:proteolysis"/>
    <property type="evidence" value="ECO:0007669"/>
    <property type="project" value="UniProtKB-KW"/>
</dbReference>
<organism evidence="11 12">
    <name type="scientific">Capillimicrobium parvum</name>
    <dbReference type="NCBI Taxonomy" id="2884022"/>
    <lineage>
        <taxon>Bacteria</taxon>
        <taxon>Bacillati</taxon>
        <taxon>Actinomycetota</taxon>
        <taxon>Thermoleophilia</taxon>
        <taxon>Solirubrobacterales</taxon>
        <taxon>Capillimicrobiaceae</taxon>
        <taxon>Capillimicrobium</taxon>
    </lineage>
</organism>
<evidence type="ECO:0000256" key="6">
    <source>
        <dbReference type="ARBA" id="ARBA00023049"/>
    </source>
</evidence>
<dbReference type="PANTHER" id="PTHR43579:SF1">
    <property type="entry name" value="NEUTRAL METALLOPROTEINASE"/>
    <property type="match status" value="1"/>
</dbReference>
<dbReference type="InterPro" id="IPR027268">
    <property type="entry name" value="Peptidase_M4/M1_CTD_sf"/>
</dbReference>
<dbReference type="Proteomes" id="UP001162834">
    <property type="component" value="Chromosome"/>
</dbReference>
<dbReference type="Gene3D" id="3.10.170.10">
    <property type="match status" value="1"/>
</dbReference>
<comment type="similarity">
    <text evidence="1 8">Belongs to the peptidase M4 family.</text>
</comment>
<sequence length="349" mass="37859">MLNSLAINAPSARLRALAISTLSASHSLLTARVGLSALGSAGPRGIPRPVYAGLTGIPHKQRTIYDAQNRQRIPGTVVRTEAQPATGDLAVDEAYDFMGDTFDFYWNEFDRDSVDDAGLPLDGTVHFSKDYDNAFWDGQRMIYGDGDGEIFDRFTKSVDVIGHELTHGVTQYEAGLVYFGQPGALNESMSDVMGSLVRQYVNHQTAAQADWLIGAELFIPDPSVPNRVAIRSMKAPGTAYDDPVLGKDPQPATMAGYVRTLDDNGGVHINSGIPNHAFYLLATALGGNSWERAGLIWYQTLLNPMLTRAASFRSFARVTLMVAEQLFPAVGAPEPPAVRQAWSQVGIQV</sequence>
<dbReference type="Pfam" id="PF01447">
    <property type="entry name" value="Peptidase_M4"/>
    <property type="match status" value="1"/>
</dbReference>
<evidence type="ECO:0000259" key="9">
    <source>
        <dbReference type="Pfam" id="PF01447"/>
    </source>
</evidence>
<dbReference type="Gene3D" id="1.10.390.10">
    <property type="entry name" value="Neutral Protease Domain 2"/>
    <property type="match status" value="1"/>
</dbReference>
<evidence type="ECO:0000256" key="7">
    <source>
        <dbReference type="PIRSR" id="PIRSR623612-1"/>
    </source>
</evidence>
<dbReference type="RefSeq" id="WP_259316100.1">
    <property type="nucleotide sequence ID" value="NZ_CP087164.1"/>
</dbReference>
<keyword evidence="3" id="KW-0479">Metal-binding</keyword>
<dbReference type="GO" id="GO:0005576">
    <property type="term" value="C:extracellular region"/>
    <property type="evidence" value="ECO:0007669"/>
    <property type="project" value="UniProtKB-SubCell"/>
</dbReference>
<proteinExistence type="inferred from homology"/>
<evidence type="ECO:0000313" key="12">
    <source>
        <dbReference type="Proteomes" id="UP001162834"/>
    </source>
</evidence>
<feature type="domain" description="Peptidase M4" evidence="9">
    <location>
        <begin position="63"/>
        <end position="171"/>
    </location>
</feature>
<dbReference type="InterPro" id="IPR013856">
    <property type="entry name" value="Peptidase_M4_domain"/>
</dbReference>
<dbReference type="Pfam" id="PF02868">
    <property type="entry name" value="Peptidase_M4_C"/>
    <property type="match status" value="1"/>
</dbReference>
<dbReference type="PANTHER" id="PTHR43579">
    <property type="match status" value="1"/>
</dbReference>
<evidence type="ECO:0000256" key="8">
    <source>
        <dbReference type="RuleBase" id="RU366073"/>
    </source>
</evidence>
<gene>
    <name evidence="11" type="primary">prtS</name>
    <name evidence="11" type="ORF">DSM104329_02833</name>
</gene>
<comment type="subcellular location">
    <subcellularLocation>
        <location evidence="8">Secreted</location>
    </subcellularLocation>
</comment>
<evidence type="ECO:0000256" key="3">
    <source>
        <dbReference type="ARBA" id="ARBA00022723"/>
    </source>
</evidence>
<dbReference type="CDD" id="cd09597">
    <property type="entry name" value="M4_TLP"/>
    <property type="match status" value="1"/>
</dbReference>
<keyword evidence="5 8" id="KW-0862">Zinc</keyword>
<keyword evidence="8" id="KW-0964">Secreted</keyword>
<keyword evidence="2 8" id="KW-0645">Protease</keyword>
<feature type="active site" evidence="7">
    <location>
        <position position="164"/>
    </location>
</feature>
<dbReference type="InterPro" id="IPR001570">
    <property type="entry name" value="Peptidase_M4_C_domain"/>
</dbReference>
<evidence type="ECO:0000256" key="1">
    <source>
        <dbReference type="ARBA" id="ARBA00009388"/>
    </source>
</evidence>
<reference evidence="11" key="1">
    <citation type="journal article" date="2022" name="Int. J. Syst. Evol. Microbiol.">
        <title>Pseudomonas aegrilactucae sp. nov. and Pseudomonas morbosilactucae sp. nov., pathogens causing bacterial rot of lettuce in Japan.</title>
        <authorList>
            <person name="Sawada H."/>
            <person name="Fujikawa T."/>
            <person name="Satou M."/>
        </authorList>
    </citation>
    <scope>NUCLEOTIDE SEQUENCE</scope>
    <source>
        <strain evidence="11">0166_1</strain>
    </source>
</reference>
<feature type="domain" description="Peptidase M4 C-terminal" evidence="10">
    <location>
        <begin position="174"/>
        <end position="347"/>
    </location>
</feature>
<dbReference type="AlphaFoldDB" id="A0A9E6XYT1"/>
<feature type="active site" description="Proton donor" evidence="7">
    <location>
        <position position="268"/>
    </location>
</feature>
<keyword evidence="6 8" id="KW-0482">Metalloprotease</keyword>
<dbReference type="EC" id="3.4.24.-" evidence="8"/>
<dbReference type="GO" id="GO:0004222">
    <property type="term" value="F:metalloendopeptidase activity"/>
    <property type="evidence" value="ECO:0007669"/>
    <property type="project" value="UniProtKB-UniRule"/>
</dbReference>
<evidence type="ECO:0000256" key="5">
    <source>
        <dbReference type="ARBA" id="ARBA00022833"/>
    </source>
</evidence>
<accession>A0A9E6XYT1</accession>
<comment type="cofactor">
    <cofactor evidence="8">
        <name>Zn(2+)</name>
        <dbReference type="ChEBI" id="CHEBI:29105"/>
    </cofactor>
</comment>
<keyword evidence="12" id="KW-1185">Reference proteome</keyword>
<keyword evidence="4 8" id="KW-0378">Hydrolase</keyword>
<dbReference type="SUPFAM" id="SSF55486">
    <property type="entry name" value="Metalloproteases ('zincins'), catalytic domain"/>
    <property type="match status" value="1"/>
</dbReference>
<comment type="function">
    <text evidence="8">Extracellular zinc metalloprotease.</text>
</comment>
<dbReference type="InterPro" id="IPR052759">
    <property type="entry name" value="Metalloprotease_M4"/>
</dbReference>
<evidence type="ECO:0000256" key="2">
    <source>
        <dbReference type="ARBA" id="ARBA00022670"/>
    </source>
</evidence>
<name>A0A9E6XYT1_9ACTN</name>
<protein>
    <recommendedName>
        <fullName evidence="8">Neutral metalloproteinase</fullName>
        <ecNumber evidence="8">3.4.24.-</ecNumber>
    </recommendedName>
</protein>
<dbReference type="EMBL" id="CP087164">
    <property type="protein sequence ID" value="UGS36427.1"/>
    <property type="molecule type" value="Genomic_DNA"/>
</dbReference>
<dbReference type="PRINTS" id="PR00730">
    <property type="entry name" value="THERMOLYSIN"/>
</dbReference>